<evidence type="ECO:0000313" key="6">
    <source>
        <dbReference type="Proteomes" id="UP000280825"/>
    </source>
</evidence>
<dbReference type="GO" id="GO:0009307">
    <property type="term" value="P:DNA restriction-modification system"/>
    <property type="evidence" value="ECO:0007669"/>
    <property type="project" value="UniProtKB-KW"/>
</dbReference>
<accession>A0A3S0MD34</accession>
<reference evidence="5 6" key="1">
    <citation type="submission" date="2018-12" db="EMBL/GenBank/DDBJ databases">
        <title>Flavobacterium sp. nov., isolated from glacier ice.</title>
        <authorList>
            <person name="Liu Q."/>
            <person name="Xin Y.-H."/>
        </authorList>
    </citation>
    <scope>NUCLEOTIDE SEQUENCE [LARGE SCALE GENOMIC DNA]</scope>
    <source>
        <strain evidence="5 6">RB1N8</strain>
    </source>
</reference>
<organism evidence="5 6">
    <name type="scientific">Flavobacterium bomense</name>
    <dbReference type="NCBI Taxonomy" id="2497483"/>
    <lineage>
        <taxon>Bacteria</taxon>
        <taxon>Pseudomonadati</taxon>
        <taxon>Bacteroidota</taxon>
        <taxon>Flavobacteriia</taxon>
        <taxon>Flavobacteriales</taxon>
        <taxon>Flavobacteriaceae</taxon>
        <taxon>Flavobacterium</taxon>
    </lineage>
</organism>
<dbReference type="InterPro" id="IPR000055">
    <property type="entry name" value="Restrct_endonuc_typeI_TRD"/>
</dbReference>
<sequence>MELTVNERIGNNINIMKQMKLNDVIEFARNGAAIKQSEDAKGIPISRIETIWNSTIDENRLGYADIYDEDLIKYEKYLLKKNDILITHINSPKHLGKSAIYTGYPEKLIHGMNLLCLRNNPNFSNSKYLFYYFQTKYFKNQILKISNQSVNQASFAVTNLKELEIPIPDLLTQQKIAAILDKADELRQYHKQLIEKYDALTQSLFLEMFGDIKSNSKGWKTTIFENIISLKRGYDLPHNSRIKGNIPVVASTGIVGYHNISKVNTACIVTGRSGSIGKVQLIKQDCWPLNTSLYGYKTFDNNLIYLKNFIEHFNIERFSHGAGVPTLDRKLVHSEIAPIPPIKLQNQFAERVQIIETQKQQTQESLAKSEDLFQGLLQRAFQGELN</sequence>
<feature type="domain" description="Type I restriction modification DNA specificity" evidence="4">
    <location>
        <begin position="17"/>
        <end position="195"/>
    </location>
</feature>
<gene>
    <name evidence="5" type="ORF">EKL98_08615</name>
</gene>
<comment type="caution">
    <text evidence="5">The sequence shown here is derived from an EMBL/GenBank/DDBJ whole genome shotgun (WGS) entry which is preliminary data.</text>
</comment>
<dbReference type="GO" id="GO:0003677">
    <property type="term" value="F:DNA binding"/>
    <property type="evidence" value="ECO:0007669"/>
    <property type="project" value="UniProtKB-KW"/>
</dbReference>
<evidence type="ECO:0000259" key="4">
    <source>
        <dbReference type="Pfam" id="PF01420"/>
    </source>
</evidence>
<name>A0A3S0MD34_9FLAO</name>
<dbReference type="Pfam" id="PF01420">
    <property type="entry name" value="Methylase_S"/>
    <property type="match status" value="1"/>
</dbReference>
<keyword evidence="3" id="KW-0238">DNA-binding</keyword>
<dbReference type="Gene3D" id="3.90.220.20">
    <property type="entry name" value="DNA methylase specificity domains"/>
    <property type="match status" value="2"/>
</dbReference>
<dbReference type="EMBL" id="RYDJ01000008">
    <property type="protein sequence ID" value="RTZ04602.1"/>
    <property type="molecule type" value="Genomic_DNA"/>
</dbReference>
<evidence type="ECO:0000256" key="3">
    <source>
        <dbReference type="ARBA" id="ARBA00023125"/>
    </source>
</evidence>
<proteinExistence type="inferred from homology"/>
<protein>
    <recommendedName>
        <fullName evidence="4">Type I restriction modification DNA specificity domain-containing protein</fullName>
    </recommendedName>
</protein>
<evidence type="ECO:0000313" key="5">
    <source>
        <dbReference type="EMBL" id="RTZ04602.1"/>
    </source>
</evidence>
<dbReference type="SUPFAM" id="SSF116734">
    <property type="entry name" value="DNA methylase specificity domain"/>
    <property type="match status" value="2"/>
</dbReference>
<evidence type="ECO:0000256" key="2">
    <source>
        <dbReference type="ARBA" id="ARBA00022747"/>
    </source>
</evidence>
<dbReference type="PANTHER" id="PTHR30408">
    <property type="entry name" value="TYPE-1 RESTRICTION ENZYME ECOKI SPECIFICITY PROTEIN"/>
    <property type="match status" value="1"/>
</dbReference>
<dbReference type="Proteomes" id="UP000280825">
    <property type="component" value="Unassembled WGS sequence"/>
</dbReference>
<dbReference type="InterPro" id="IPR044946">
    <property type="entry name" value="Restrct_endonuc_typeI_TRD_sf"/>
</dbReference>
<dbReference type="PANTHER" id="PTHR30408:SF12">
    <property type="entry name" value="TYPE I RESTRICTION ENZYME MJAVIII SPECIFICITY SUBUNIT"/>
    <property type="match status" value="1"/>
</dbReference>
<keyword evidence="2" id="KW-0680">Restriction system</keyword>
<comment type="similarity">
    <text evidence="1">Belongs to the type-I restriction system S methylase family.</text>
</comment>
<dbReference type="RefSeq" id="WP_126562054.1">
    <property type="nucleotide sequence ID" value="NZ_RYDJ01000008.1"/>
</dbReference>
<dbReference type="AlphaFoldDB" id="A0A3S0MD34"/>
<dbReference type="CDD" id="cd17267">
    <property type="entry name" value="RMtype1_S_EcoAO83I-TRD1-CR1_like"/>
    <property type="match status" value="1"/>
</dbReference>
<dbReference type="CDD" id="cd17522">
    <property type="entry name" value="RMtype1_S_MjaORF1531P-TRD1-CR1_like"/>
    <property type="match status" value="1"/>
</dbReference>
<evidence type="ECO:0000256" key="1">
    <source>
        <dbReference type="ARBA" id="ARBA00010923"/>
    </source>
</evidence>
<dbReference type="InterPro" id="IPR052021">
    <property type="entry name" value="Type-I_RS_S_subunit"/>
</dbReference>
<keyword evidence="6" id="KW-1185">Reference proteome</keyword>